<feature type="transmembrane region" description="Helical" evidence="3">
    <location>
        <begin position="555"/>
        <end position="576"/>
    </location>
</feature>
<gene>
    <name evidence="5" type="ORF">GCM10010964_34080</name>
</gene>
<keyword evidence="3" id="KW-0472">Membrane</keyword>
<feature type="transmembrane region" description="Helical" evidence="3">
    <location>
        <begin position="521"/>
        <end position="543"/>
    </location>
</feature>
<comment type="caution">
    <text evidence="5">The sequence shown here is derived from an EMBL/GenBank/DDBJ whole genome shotgun (WGS) entry which is preliminary data.</text>
</comment>
<keyword evidence="3" id="KW-0812">Transmembrane</keyword>
<feature type="transmembrane region" description="Helical" evidence="3">
    <location>
        <begin position="492"/>
        <end position="509"/>
    </location>
</feature>
<feature type="transmembrane region" description="Helical" evidence="3">
    <location>
        <begin position="71"/>
        <end position="89"/>
    </location>
</feature>
<dbReference type="EMBL" id="BMKS01000012">
    <property type="protein sequence ID" value="GGG43878.1"/>
    <property type="molecule type" value="Genomic_DNA"/>
</dbReference>
<evidence type="ECO:0000313" key="6">
    <source>
        <dbReference type="Proteomes" id="UP000597507"/>
    </source>
</evidence>
<sequence length="657" mass="69255">MSEARAVPGADPQARTARALDATAPPDPEARSGRLSGLAFWVAFLLAAAGLAVAVNQIFNLGIAGFRPISTAYYYLVIGFFGAFAFLAFPARRSQRDRIPWFDWLLAAIMLALGLWLASEALTIQLRGWQAMAPPWAVPPAALLILLVLEGVRRTGETVLFVACLLFAAFPLFAGEMPGFLWGVQLDLPTTVQEHVFGTESIIGIPMQVVSDTLIGFLVFGVVLAATGGATFFMDFALALMGTSRGGPAKVSVVSSATFGMLSGSPTSNVLTTGTLTIPTMKRCGYAPHYAGAVEACASTGGALMPPVMGAAAFIMANFLNVPYAEVMIAAALPSLLYYLALFLQTDLYAVRNGLRGVGRDEVPPLLRTLASGWYYIAAIVGLTVLLLAFRIEAEAPFWVSLFLLVVAVARRRAIGFGLRRFAGLVVDSGQAVAHIVALIAGIGLIIGSLSVTGVANSFSRELVQYAAGNVALLLFFGAVTSFILGMGMTASACYIFLAIVLAPALVQAGLDPMASHLYVLYWGIVSFITPPVALAAIAASSIAKSSPMRTGMMALRIGILLMLLPVLFVLQPALILRGDTLLILQTTATAVVAVLMLASAFEGYVYRLGPAPVWARVVIGIGGLLMLIPEARTDLFGFGLAVAGILAMGARRLARR</sequence>
<comment type="subcellular location">
    <subcellularLocation>
        <location evidence="1">Cell inner membrane</location>
        <topology evidence="1">Multi-pass membrane protein</topology>
    </subcellularLocation>
</comment>
<feature type="transmembrane region" description="Helical" evidence="3">
    <location>
        <begin position="372"/>
        <end position="390"/>
    </location>
</feature>
<protein>
    <submittedName>
        <fullName evidence="5">C4-dicarboxylate ABC transporter</fullName>
    </submittedName>
</protein>
<feature type="transmembrane region" description="Helical" evidence="3">
    <location>
        <begin position="396"/>
        <end position="411"/>
    </location>
</feature>
<feature type="transmembrane region" description="Helical" evidence="3">
    <location>
        <begin position="290"/>
        <end position="315"/>
    </location>
</feature>
<dbReference type="Proteomes" id="UP000597507">
    <property type="component" value="Unassembled WGS sequence"/>
</dbReference>
<dbReference type="AlphaFoldDB" id="A0A8J2ZEA7"/>
<evidence type="ECO:0000313" key="5">
    <source>
        <dbReference type="EMBL" id="GGG43878.1"/>
    </source>
</evidence>
<feature type="transmembrane region" description="Helical" evidence="3">
    <location>
        <begin position="131"/>
        <end position="152"/>
    </location>
</feature>
<keyword evidence="1" id="KW-1003">Cell membrane</keyword>
<feature type="transmembrane region" description="Helical" evidence="3">
    <location>
        <begin position="159"/>
        <end position="182"/>
    </location>
</feature>
<dbReference type="InterPro" id="IPR010656">
    <property type="entry name" value="DctM"/>
</dbReference>
<feature type="transmembrane region" description="Helical" evidence="3">
    <location>
        <begin position="327"/>
        <end position="351"/>
    </location>
</feature>
<keyword evidence="1" id="KW-0997">Cell inner membrane</keyword>
<evidence type="ECO:0000259" key="4">
    <source>
        <dbReference type="Pfam" id="PF06808"/>
    </source>
</evidence>
<dbReference type="Pfam" id="PF06808">
    <property type="entry name" value="DctM"/>
    <property type="match status" value="1"/>
</dbReference>
<comment type="function">
    <text evidence="1">Part of the tripartite ATP-independent periplasmic (TRAP) transport system.</text>
</comment>
<feature type="transmembrane region" description="Helical" evidence="3">
    <location>
        <begin position="432"/>
        <end position="452"/>
    </location>
</feature>
<feature type="transmembrane region" description="Helical" evidence="3">
    <location>
        <begin position="101"/>
        <end position="119"/>
    </location>
</feature>
<organism evidence="5 6">
    <name type="scientific">Caldovatus sediminis</name>
    <dbReference type="NCBI Taxonomy" id="2041189"/>
    <lineage>
        <taxon>Bacteria</taxon>
        <taxon>Pseudomonadati</taxon>
        <taxon>Pseudomonadota</taxon>
        <taxon>Alphaproteobacteria</taxon>
        <taxon>Acetobacterales</taxon>
        <taxon>Roseomonadaceae</taxon>
        <taxon>Caldovatus</taxon>
    </lineage>
</organism>
<feature type="transmembrane region" description="Helical" evidence="3">
    <location>
        <begin position="38"/>
        <end position="59"/>
    </location>
</feature>
<dbReference type="PANTHER" id="PTHR43849:SF2">
    <property type="entry name" value="BLL3936 PROTEIN"/>
    <property type="match status" value="1"/>
</dbReference>
<feature type="transmembrane region" description="Helical" evidence="3">
    <location>
        <begin position="464"/>
        <end position="485"/>
    </location>
</feature>
<dbReference type="InterPro" id="IPR011853">
    <property type="entry name" value="TRAP_DctM-Dct_fused"/>
</dbReference>
<dbReference type="GO" id="GO:0022857">
    <property type="term" value="F:transmembrane transporter activity"/>
    <property type="evidence" value="ECO:0007669"/>
    <property type="project" value="UniProtKB-UniRule"/>
</dbReference>
<feature type="transmembrane region" description="Helical" evidence="3">
    <location>
        <begin position="636"/>
        <end position="655"/>
    </location>
</feature>
<dbReference type="PANTHER" id="PTHR43849">
    <property type="entry name" value="BLL3936 PROTEIN"/>
    <property type="match status" value="1"/>
</dbReference>
<evidence type="ECO:0000256" key="3">
    <source>
        <dbReference type="SAM" id="Phobius"/>
    </source>
</evidence>
<reference evidence="5 6" key="1">
    <citation type="journal article" date="2014" name="Int. J. Syst. Evol. Microbiol.">
        <title>Complete genome sequence of Corynebacterium casei LMG S-19264T (=DSM 44701T), isolated from a smear-ripened cheese.</title>
        <authorList>
            <consortium name="US DOE Joint Genome Institute (JGI-PGF)"/>
            <person name="Walter F."/>
            <person name="Albersmeier A."/>
            <person name="Kalinowski J."/>
            <person name="Ruckert C."/>
        </authorList>
    </citation>
    <scope>NUCLEOTIDE SEQUENCE [LARGE SCALE GENOMIC DNA]</scope>
    <source>
        <strain evidence="5 6">CGMCC 1.16330</strain>
    </source>
</reference>
<dbReference type="NCBIfam" id="TIGR02123">
    <property type="entry name" value="TRAP_fused"/>
    <property type="match status" value="1"/>
</dbReference>
<evidence type="ECO:0000256" key="1">
    <source>
        <dbReference type="RuleBase" id="RU369079"/>
    </source>
</evidence>
<proteinExistence type="predicted"/>
<feature type="transmembrane region" description="Helical" evidence="3">
    <location>
        <begin position="214"/>
        <end position="240"/>
    </location>
</feature>
<feature type="region of interest" description="Disordered" evidence="2">
    <location>
        <begin position="1"/>
        <end position="28"/>
    </location>
</feature>
<feature type="transmembrane region" description="Helical" evidence="3">
    <location>
        <begin position="582"/>
        <end position="602"/>
    </location>
</feature>
<dbReference type="RefSeq" id="WP_188902416.1">
    <property type="nucleotide sequence ID" value="NZ_BMKS01000012.1"/>
</dbReference>
<keyword evidence="3" id="KW-1133">Transmembrane helix</keyword>
<evidence type="ECO:0000256" key="2">
    <source>
        <dbReference type="SAM" id="MobiDB-lite"/>
    </source>
</evidence>
<keyword evidence="1" id="KW-0813">Transport</keyword>
<feature type="domain" description="TRAP C4-dicarboxylate transport system permease DctM subunit" evidence="4">
    <location>
        <begin position="143"/>
        <end position="574"/>
    </location>
</feature>
<name>A0A8J2ZEA7_9PROT</name>
<dbReference type="GO" id="GO:0005886">
    <property type="term" value="C:plasma membrane"/>
    <property type="evidence" value="ECO:0007669"/>
    <property type="project" value="UniProtKB-SubCell"/>
</dbReference>
<keyword evidence="6" id="KW-1185">Reference proteome</keyword>
<feature type="transmembrane region" description="Helical" evidence="3">
    <location>
        <begin position="614"/>
        <end position="630"/>
    </location>
</feature>
<accession>A0A8J2ZEA7</accession>